<organism evidence="7 8">
    <name type="scientific">Mobilicoccus caccae</name>
    <dbReference type="NCBI Taxonomy" id="1859295"/>
    <lineage>
        <taxon>Bacteria</taxon>
        <taxon>Bacillati</taxon>
        <taxon>Actinomycetota</taxon>
        <taxon>Actinomycetes</taxon>
        <taxon>Micrococcales</taxon>
        <taxon>Dermatophilaceae</taxon>
        <taxon>Mobilicoccus</taxon>
    </lineage>
</organism>
<comment type="subcellular location">
    <subcellularLocation>
        <location evidence="1">Cell membrane</location>
        <topology evidence="1">Multi-pass membrane protein</topology>
    </subcellularLocation>
</comment>
<evidence type="ECO:0000313" key="7">
    <source>
        <dbReference type="EMBL" id="GMA40373.1"/>
    </source>
</evidence>
<dbReference type="PANTHER" id="PTHR30086:SF20">
    <property type="entry name" value="ARGININE EXPORTER PROTEIN ARGO-RELATED"/>
    <property type="match status" value="1"/>
</dbReference>
<protein>
    <submittedName>
        <fullName evidence="7">Amino acid transporter</fullName>
    </submittedName>
</protein>
<feature type="transmembrane region" description="Helical" evidence="6">
    <location>
        <begin position="29"/>
        <end position="56"/>
    </location>
</feature>
<evidence type="ECO:0000256" key="2">
    <source>
        <dbReference type="ARBA" id="ARBA00022475"/>
    </source>
</evidence>
<gene>
    <name evidence="7" type="ORF">GCM10025883_24180</name>
</gene>
<feature type="transmembrane region" description="Helical" evidence="6">
    <location>
        <begin position="62"/>
        <end position="80"/>
    </location>
</feature>
<feature type="transmembrane region" description="Helical" evidence="6">
    <location>
        <begin position="170"/>
        <end position="188"/>
    </location>
</feature>
<comment type="caution">
    <text evidence="7">The sequence shown here is derived from an EMBL/GenBank/DDBJ whole genome shotgun (WGS) entry which is preliminary data.</text>
</comment>
<keyword evidence="4 6" id="KW-1133">Transmembrane helix</keyword>
<evidence type="ECO:0000256" key="5">
    <source>
        <dbReference type="ARBA" id="ARBA00023136"/>
    </source>
</evidence>
<accession>A0ABQ6IR25</accession>
<keyword evidence="3 6" id="KW-0812">Transmembrane</keyword>
<dbReference type="InterPro" id="IPR001123">
    <property type="entry name" value="LeuE-type"/>
</dbReference>
<evidence type="ECO:0000256" key="4">
    <source>
        <dbReference type="ARBA" id="ARBA00022989"/>
    </source>
</evidence>
<dbReference type="PANTHER" id="PTHR30086">
    <property type="entry name" value="ARGININE EXPORTER PROTEIN ARGO"/>
    <property type="match status" value="1"/>
</dbReference>
<evidence type="ECO:0000256" key="3">
    <source>
        <dbReference type="ARBA" id="ARBA00022692"/>
    </source>
</evidence>
<dbReference type="EMBL" id="BSUO01000001">
    <property type="protein sequence ID" value="GMA40373.1"/>
    <property type="molecule type" value="Genomic_DNA"/>
</dbReference>
<feature type="transmembrane region" description="Helical" evidence="6">
    <location>
        <begin position="134"/>
        <end position="158"/>
    </location>
</feature>
<sequence length="189" mass="19795">MTGAALIIAIGAQNAYVLRQGLRREHVGVVVAICALSDVVLIFAGVAGVGVVSALHPAVLDVMKYAGAAYLAWFGLRSLWSSRRASGLTASLPRGAGSVALTAVALTWLNPHVYLDTVLMLGSVANQQGDAGRWWFAAGSILASLVWFPTLGIGARALAPRLAHPRTWQILDVLVGVTMLVIAALLLFS</sequence>
<name>A0ABQ6IR25_9MICO</name>
<dbReference type="Pfam" id="PF01810">
    <property type="entry name" value="LysE"/>
    <property type="match status" value="1"/>
</dbReference>
<evidence type="ECO:0000256" key="1">
    <source>
        <dbReference type="ARBA" id="ARBA00004651"/>
    </source>
</evidence>
<proteinExistence type="predicted"/>
<keyword evidence="5 6" id="KW-0472">Membrane</keyword>
<evidence type="ECO:0000256" key="6">
    <source>
        <dbReference type="SAM" id="Phobius"/>
    </source>
</evidence>
<reference evidence="8" key="1">
    <citation type="journal article" date="2019" name="Int. J. Syst. Evol. Microbiol.">
        <title>The Global Catalogue of Microorganisms (GCM) 10K type strain sequencing project: providing services to taxonomists for standard genome sequencing and annotation.</title>
        <authorList>
            <consortium name="The Broad Institute Genomics Platform"/>
            <consortium name="The Broad Institute Genome Sequencing Center for Infectious Disease"/>
            <person name="Wu L."/>
            <person name="Ma J."/>
        </authorList>
    </citation>
    <scope>NUCLEOTIDE SEQUENCE [LARGE SCALE GENOMIC DNA]</scope>
    <source>
        <strain evidence="8">NBRC 113072</strain>
    </source>
</reference>
<keyword evidence="2" id="KW-1003">Cell membrane</keyword>
<keyword evidence="8" id="KW-1185">Reference proteome</keyword>
<evidence type="ECO:0000313" key="8">
    <source>
        <dbReference type="Proteomes" id="UP001157126"/>
    </source>
</evidence>
<dbReference type="Proteomes" id="UP001157126">
    <property type="component" value="Unassembled WGS sequence"/>
</dbReference>